<feature type="region of interest" description="Disordered" evidence="1">
    <location>
        <begin position="437"/>
        <end position="457"/>
    </location>
</feature>
<name>A0A1R1XFL6_9FUNG</name>
<feature type="region of interest" description="Disordered" evidence="1">
    <location>
        <begin position="130"/>
        <end position="214"/>
    </location>
</feature>
<comment type="caution">
    <text evidence="2">The sequence shown here is derived from an EMBL/GenBank/DDBJ whole genome shotgun (WGS) entry which is preliminary data.</text>
</comment>
<gene>
    <name evidence="2" type="ORF">AYI69_g9016</name>
</gene>
<dbReference type="OrthoDB" id="5686186at2759"/>
<dbReference type="EMBL" id="LSSM01005086">
    <property type="protein sequence ID" value="OMJ13419.1"/>
    <property type="molecule type" value="Genomic_DNA"/>
</dbReference>
<evidence type="ECO:0000313" key="2">
    <source>
        <dbReference type="EMBL" id="OMJ13419.1"/>
    </source>
</evidence>
<feature type="compositionally biased region" description="Polar residues" evidence="1">
    <location>
        <begin position="151"/>
        <end position="174"/>
    </location>
</feature>
<feature type="compositionally biased region" description="Basic residues" evidence="1">
    <location>
        <begin position="441"/>
        <end position="452"/>
    </location>
</feature>
<reference evidence="3" key="1">
    <citation type="submission" date="2017-01" db="EMBL/GenBank/DDBJ databases">
        <authorList>
            <person name="Wang Y."/>
            <person name="White M."/>
            <person name="Kvist S."/>
            <person name="Moncalvo J.-M."/>
        </authorList>
    </citation>
    <scope>NUCLEOTIDE SEQUENCE [LARGE SCALE GENOMIC DNA]</scope>
    <source>
        <strain evidence="3">ID-206-W2</strain>
    </source>
</reference>
<accession>A0A1R1XFL6</accession>
<feature type="region of interest" description="Disordered" evidence="1">
    <location>
        <begin position="342"/>
        <end position="366"/>
    </location>
</feature>
<feature type="region of interest" description="Disordered" evidence="1">
    <location>
        <begin position="32"/>
        <end position="87"/>
    </location>
</feature>
<proteinExistence type="predicted"/>
<dbReference type="Proteomes" id="UP000187429">
    <property type="component" value="Unassembled WGS sequence"/>
</dbReference>
<protein>
    <submittedName>
        <fullName evidence="2">Uncharacterized protein</fullName>
    </submittedName>
</protein>
<evidence type="ECO:0000313" key="3">
    <source>
        <dbReference type="Proteomes" id="UP000187429"/>
    </source>
</evidence>
<keyword evidence="3" id="KW-1185">Reference proteome</keyword>
<feature type="compositionally biased region" description="Polar residues" evidence="1">
    <location>
        <begin position="191"/>
        <end position="214"/>
    </location>
</feature>
<feature type="compositionally biased region" description="Polar residues" evidence="1">
    <location>
        <begin position="45"/>
        <end position="87"/>
    </location>
</feature>
<evidence type="ECO:0000256" key="1">
    <source>
        <dbReference type="SAM" id="MobiDB-lite"/>
    </source>
</evidence>
<organism evidence="2 3">
    <name type="scientific">Smittium culicis</name>
    <dbReference type="NCBI Taxonomy" id="133412"/>
    <lineage>
        <taxon>Eukaryota</taxon>
        <taxon>Fungi</taxon>
        <taxon>Fungi incertae sedis</taxon>
        <taxon>Zoopagomycota</taxon>
        <taxon>Kickxellomycotina</taxon>
        <taxon>Harpellomycetes</taxon>
        <taxon>Harpellales</taxon>
        <taxon>Legeriomycetaceae</taxon>
        <taxon>Smittium</taxon>
    </lineage>
</organism>
<feature type="compositionally biased region" description="Low complexity" evidence="1">
    <location>
        <begin position="175"/>
        <end position="190"/>
    </location>
</feature>
<dbReference type="AlphaFoldDB" id="A0A1R1XFL6"/>
<sequence>MSSPITYFATSCAFALALATAAILLIRRNRSSNSATPDEERGLLNPQSAQETTQSLTTNKYNSIQEHSPSTPCLTPNNSTSAQPNFTDEVNITNSTQKNTVSQSSFQPSNILAISSPAISSKSHTTIDTIKEFPHKSEIITPNKKSFDENPATTENSQTTIPPSDSDNNNTELVNSSNKSATSKNTSNSKQLTYNPSTPSINFNHYQDTSSSANKKPKIFGFKNSNISLTESSTSIIIANENNVSSTDSIESSVSNSKVHIDSLNIISNRTQNSSPLISKAESNTFNLPQNLFTNVESTSYSDSEDDSNDSSLKSTKKTINISKLNNKSSSKLLLNKSSNSKILSQKKSKQSIKSPTPPVQIFSQNNPFKTPEIAASTIPTLTTTVGLNSKLSSNTLKSVNDGTNTPSISNQIPLSTQKTLSNLIAQTSPIKDDIYETPIKSKKSKSSKKRSSQTLSPALSIKNSLGRICTNYPKCCSVSKCNLIHPVSPDIPKVAGRRRNRSRKMKR</sequence>